<name>A0A6G1HYD5_9PEZI</name>
<sequence>MECSEALLWQYYHAVISLNTGKSWRSSIISIKIYHRPVRTGTVRAEHHHLPSPSRSLIKNHPHPRKPRNPVSWRHDLPAAHHTQRPARCVTTPPSRLASPSPTTTPNPNPPTKQNSSTPLP</sequence>
<evidence type="ECO:0000313" key="3">
    <source>
        <dbReference type="Proteomes" id="UP000799640"/>
    </source>
</evidence>
<accession>A0A6G1HYD5</accession>
<reference evidence="2" key="1">
    <citation type="journal article" date="2020" name="Stud. Mycol.">
        <title>101 Dothideomycetes genomes: a test case for predicting lifestyles and emergence of pathogens.</title>
        <authorList>
            <person name="Haridas S."/>
            <person name="Albert R."/>
            <person name="Binder M."/>
            <person name="Bloem J."/>
            <person name="Labutti K."/>
            <person name="Salamov A."/>
            <person name="Andreopoulos B."/>
            <person name="Baker S."/>
            <person name="Barry K."/>
            <person name="Bills G."/>
            <person name="Bluhm B."/>
            <person name="Cannon C."/>
            <person name="Castanera R."/>
            <person name="Culley D."/>
            <person name="Daum C."/>
            <person name="Ezra D."/>
            <person name="Gonzalez J."/>
            <person name="Henrissat B."/>
            <person name="Kuo A."/>
            <person name="Liang C."/>
            <person name="Lipzen A."/>
            <person name="Lutzoni F."/>
            <person name="Magnuson J."/>
            <person name="Mondo S."/>
            <person name="Nolan M."/>
            <person name="Ohm R."/>
            <person name="Pangilinan J."/>
            <person name="Park H.-J."/>
            <person name="Ramirez L."/>
            <person name="Alfaro M."/>
            <person name="Sun H."/>
            <person name="Tritt A."/>
            <person name="Yoshinaga Y."/>
            <person name="Zwiers L.-H."/>
            <person name="Turgeon B."/>
            <person name="Goodwin S."/>
            <person name="Spatafora J."/>
            <person name="Crous P."/>
            <person name="Grigoriev I."/>
        </authorList>
    </citation>
    <scope>NUCLEOTIDE SEQUENCE</scope>
    <source>
        <strain evidence="2">CBS 262.69</strain>
    </source>
</reference>
<feature type="compositionally biased region" description="Basic residues" evidence="1">
    <location>
        <begin position="58"/>
        <end position="68"/>
    </location>
</feature>
<protein>
    <submittedName>
        <fullName evidence="2">Uncharacterized protein</fullName>
    </submittedName>
</protein>
<proteinExistence type="predicted"/>
<evidence type="ECO:0000256" key="1">
    <source>
        <dbReference type="SAM" id="MobiDB-lite"/>
    </source>
</evidence>
<dbReference type="AlphaFoldDB" id="A0A6G1HYD5"/>
<keyword evidence="3" id="KW-1185">Reference proteome</keyword>
<feature type="compositionally biased region" description="Low complexity" evidence="1">
    <location>
        <begin position="112"/>
        <end position="121"/>
    </location>
</feature>
<dbReference type="EMBL" id="ML996694">
    <property type="protein sequence ID" value="KAF2401022.1"/>
    <property type="molecule type" value="Genomic_DNA"/>
</dbReference>
<evidence type="ECO:0000313" key="2">
    <source>
        <dbReference type="EMBL" id="KAF2401022.1"/>
    </source>
</evidence>
<dbReference type="Proteomes" id="UP000799640">
    <property type="component" value="Unassembled WGS sequence"/>
</dbReference>
<gene>
    <name evidence="2" type="ORF">EJ06DRAFT_417446</name>
</gene>
<feature type="region of interest" description="Disordered" evidence="1">
    <location>
        <begin position="42"/>
        <end position="121"/>
    </location>
</feature>
<organism evidence="2 3">
    <name type="scientific">Trichodelitschia bisporula</name>
    <dbReference type="NCBI Taxonomy" id="703511"/>
    <lineage>
        <taxon>Eukaryota</taxon>
        <taxon>Fungi</taxon>
        <taxon>Dikarya</taxon>
        <taxon>Ascomycota</taxon>
        <taxon>Pezizomycotina</taxon>
        <taxon>Dothideomycetes</taxon>
        <taxon>Dothideomycetes incertae sedis</taxon>
        <taxon>Phaeotrichales</taxon>
        <taxon>Phaeotrichaceae</taxon>
        <taxon>Trichodelitschia</taxon>
    </lineage>
</organism>